<dbReference type="Pfam" id="PF00107">
    <property type="entry name" value="ADH_zinc_N"/>
    <property type="match status" value="1"/>
</dbReference>
<dbReference type="Proteomes" id="UP001174694">
    <property type="component" value="Unassembled WGS sequence"/>
</dbReference>
<dbReference type="InterPro" id="IPR020843">
    <property type="entry name" value="ER"/>
</dbReference>
<dbReference type="InterPro" id="IPR002328">
    <property type="entry name" value="ADH_Zn_CS"/>
</dbReference>
<dbReference type="Pfam" id="PF08240">
    <property type="entry name" value="ADH_N"/>
    <property type="match status" value="1"/>
</dbReference>
<reference evidence="9" key="1">
    <citation type="submission" date="2022-07" db="EMBL/GenBank/DDBJ databases">
        <title>Fungi with potential for degradation of polypropylene.</title>
        <authorList>
            <person name="Gostincar C."/>
        </authorList>
    </citation>
    <scope>NUCLEOTIDE SEQUENCE</scope>
    <source>
        <strain evidence="9">EXF-13308</strain>
    </source>
</reference>
<dbReference type="PANTHER" id="PTHR42940">
    <property type="entry name" value="ALCOHOL DEHYDROGENASE 1-RELATED"/>
    <property type="match status" value="1"/>
</dbReference>
<dbReference type="InterPro" id="IPR011032">
    <property type="entry name" value="GroES-like_sf"/>
</dbReference>
<dbReference type="SMART" id="SM00829">
    <property type="entry name" value="PKS_ER"/>
    <property type="match status" value="1"/>
</dbReference>
<dbReference type="InterPro" id="IPR013149">
    <property type="entry name" value="ADH-like_C"/>
</dbReference>
<dbReference type="Gene3D" id="3.40.50.720">
    <property type="entry name" value="NAD(P)-binding Rossmann-like Domain"/>
    <property type="match status" value="1"/>
</dbReference>
<comment type="cofactor">
    <cofactor evidence="1 7">
        <name>Zn(2+)</name>
        <dbReference type="ChEBI" id="CHEBI:29105"/>
    </cofactor>
</comment>
<keyword evidence="10" id="KW-1185">Reference proteome</keyword>
<keyword evidence="3 7" id="KW-0479">Metal-binding</keyword>
<proteinExistence type="inferred from homology"/>
<comment type="caution">
    <text evidence="9">The sequence shown here is derived from an EMBL/GenBank/DDBJ whole genome shotgun (WGS) entry which is preliminary data.</text>
</comment>
<dbReference type="GO" id="GO:0008270">
    <property type="term" value="F:zinc ion binding"/>
    <property type="evidence" value="ECO:0007669"/>
    <property type="project" value="InterPro"/>
</dbReference>
<evidence type="ECO:0000256" key="3">
    <source>
        <dbReference type="ARBA" id="ARBA00022723"/>
    </source>
</evidence>
<evidence type="ECO:0000256" key="4">
    <source>
        <dbReference type="ARBA" id="ARBA00022833"/>
    </source>
</evidence>
<gene>
    <name evidence="9" type="ORF">NKR23_g6144</name>
</gene>
<dbReference type="PROSITE" id="PS00059">
    <property type="entry name" value="ADH_ZINC"/>
    <property type="match status" value="1"/>
</dbReference>
<keyword evidence="5" id="KW-0560">Oxidoreductase</keyword>
<evidence type="ECO:0000313" key="9">
    <source>
        <dbReference type="EMBL" id="KAJ9144072.1"/>
    </source>
</evidence>
<dbReference type="GO" id="GO:0005737">
    <property type="term" value="C:cytoplasm"/>
    <property type="evidence" value="ECO:0007669"/>
    <property type="project" value="TreeGrafter"/>
</dbReference>
<dbReference type="CDD" id="cd08297">
    <property type="entry name" value="CAD3"/>
    <property type="match status" value="1"/>
</dbReference>
<evidence type="ECO:0000256" key="7">
    <source>
        <dbReference type="RuleBase" id="RU361277"/>
    </source>
</evidence>
<evidence type="ECO:0000256" key="5">
    <source>
        <dbReference type="ARBA" id="ARBA00023002"/>
    </source>
</evidence>
<dbReference type="EMBL" id="JANBVO010000017">
    <property type="protein sequence ID" value="KAJ9144072.1"/>
    <property type="molecule type" value="Genomic_DNA"/>
</dbReference>
<accession>A0AA38VPN4</accession>
<dbReference type="GO" id="GO:0004022">
    <property type="term" value="F:alcohol dehydrogenase (NAD+) activity"/>
    <property type="evidence" value="ECO:0007669"/>
    <property type="project" value="TreeGrafter"/>
</dbReference>
<feature type="domain" description="Enoyl reductase (ER)" evidence="8">
    <location>
        <begin position="19"/>
        <end position="349"/>
    </location>
</feature>
<name>A0AA38VPN4_9PEZI</name>
<evidence type="ECO:0000256" key="6">
    <source>
        <dbReference type="ARBA" id="ARBA00023027"/>
    </source>
</evidence>
<comment type="similarity">
    <text evidence="2 7">Belongs to the zinc-containing alcohol dehydrogenase family.</text>
</comment>
<dbReference type="AlphaFoldDB" id="A0AA38VPN4"/>
<dbReference type="InterPro" id="IPR036291">
    <property type="entry name" value="NAD(P)-bd_dom_sf"/>
</dbReference>
<sequence>MAAIPEQQTSLWVDSPGKGAKVFLNHDVPVPTPGDKELLVKIECSGLCHSDIYNINGSHPMDVHVPGHEGVGTIVRLGERVAQAASTLRLGQRVGVKWIHETCGTCDICERDETSCPNQHNSGRDRPGTLQQFVVVPARNATPIPDGISSAAAAPLLCAGLTMYSAIGKSRTRQGDWIVIQGAGGGLGHIGVQVAARRGLRVIAIDAEDKRAFCQEIGASAFFDFRDQDLERKIMDLTSSLGAHAVVCCAGSEAGYNQASKLLRRGGTLVCVGLPSDTSYCLPIGPMDMVVRGLCVIGSSVGTEDEMQELLQLASQGEVVPQVEVLPLECFQEAIEAVRTSRAPGKLVLTMP</sequence>
<dbReference type="InterPro" id="IPR013154">
    <property type="entry name" value="ADH-like_N"/>
</dbReference>
<keyword evidence="4 7" id="KW-0862">Zinc</keyword>
<dbReference type="SUPFAM" id="SSF51735">
    <property type="entry name" value="NAD(P)-binding Rossmann-fold domains"/>
    <property type="match status" value="1"/>
</dbReference>
<evidence type="ECO:0000259" key="8">
    <source>
        <dbReference type="SMART" id="SM00829"/>
    </source>
</evidence>
<evidence type="ECO:0000256" key="2">
    <source>
        <dbReference type="ARBA" id="ARBA00008072"/>
    </source>
</evidence>
<dbReference type="SUPFAM" id="SSF50129">
    <property type="entry name" value="GroES-like"/>
    <property type="match status" value="1"/>
</dbReference>
<dbReference type="PANTHER" id="PTHR42940:SF2">
    <property type="entry name" value="DEHYDROGENASE FAMILY OXIDOREDUCTASE, PUTATIVE (JCVI)-RELATED"/>
    <property type="match status" value="1"/>
</dbReference>
<dbReference type="Gene3D" id="3.90.180.10">
    <property type="entry name" value="Medium-chain alcohol dehydrogenases, catalytic domain"/>
    <property type="match status" value="1"/>
</dbReference>
<dbReference type="FunFam" id="3.40.50.720:FF:000039">
    <property type="entry name" value="Alcohol dehydrogenase AdhP"/>
    <property type="match status" value="1"/>
</dbReference>
<keyword evidence="6" id="KW-0520">NAD</keyword>
<protein>
    <submittedName>
        <fullName evidence="9">Polyketide synthase, enoylreductase</fullName>
    </submittedName>
</protein>
<evidence type="ECO:0000256" key="1">
    <source>
        <dbReference type="ARBA" id="ARBA00001947"/>
    </source>
</evidence>
<organism evidence="9 10">
    <name type="scientific">Pleurostoma richardsiae</name>
    <dbReference type="NCBI Taxonomy" id="41990"/>
    <lineage>
        <taxon>Eukaryota</taxon>
        <taxon>Fungi</taxon>
        <taxon>Dikarya</taxon>
        <taxon>Ascomycota</taxon>
        <taxon>Pezizomycotina</taxon>
        <taxon>Sordariomycetes</taxon>
        <taxon>Sordariomycetidae</taxon>
        <taxon>Calosphaeriales</taxon>
        <taxon>Pleurostomataceae</taxon>
        <taxon>Pleurostoma</taxon>
    </lineage>
</organism>
<evidence type="ECO:0000313" key="10">
    <source>
        <dbReference type="Proteomes" id="UP001174694"/>
    </source>
</evidence>